<keyword evidence="3" id="KW-1185">Reference proteome</keyword>
<dbReference type="AlphaFoldDB" id="A0A8S9ZMM6"/>
<gene>
    <name evidence="2" type="ORF">Mgra_00006131</name>
</gene>
<keyword evidence="1" id="KW-0732">Signal</keyword>
<proteinExistence type="predicted"/>
<evidence type="ECO:0000313" key="2">
    <source>
        <dbReference type="EMBL" id="KAF7634462.1"/>
    </source>
</evidence>
<feature type="signal peptide" evidence="1">
    <location>
        <begin position="1"/>
        <end position="15"/>
    </location>
</feature>
<dbReference type="Proteomes" id="UP000605970">
    <property type="component" value="Unassembled WGS sequence"/>
</dbReference>
<organism evidence="2 3">
    <name type="scientific">Meloidogyne graminicola</name>
    <dbReference type="NCBI Taxonomy" id="189291"/>
    <lineage>
        <taxon>Eukaryota</taxon>
        <taxon>Metazoa</taxon>
        <taxon>Ecdysozoa</taxon>
        <taxon>Nematoda</taxon>
        <taxon>Chromadorea</taxon>
        <taxon>Rhabditida</taxon>
        <taxon>Tylenchina</taxon>
        <taxon>Tylenchomorpha</taxon>
        <taxon>Tylenchoidea</taxon>
        <taxon>Meloidogynidae</taxon>
        <taxon>Meloidogyninae</taxon>
        <taxon>Meloidogyne</taxon>
    </lineage>
</organism>
<sequence>MKFFVQLFFITFISAMVFIQNINALKCYWNRHGEVTTECFGKNAMCRTVECGWVVARCCTTDPNWLCGYNKDQCKDCGNKRLEEKVEHPKIPDFPRPKPGPIPEPDRCLSINDCTTNLCNKV</sequence>
<feature type="chain" id="PRO_5035916907" evidence="1">
    <location>
        <begin position="16"/>
        <end position="122"/>
    </location>
</feature>
<evidence type="ECO:0000313" key="3">
    <source>
        <dbReference type="Proteomes" id="UP000605970"/>
    </source>
</evidence>
<comment type="caution">
    <text evidence="2">The sequence shown here is derived from an EMBL/GenBank/DDBJ whole genome shotgun (WGS) entry which is preliminary data.</text>
</comment>
<name>A0A8S9ZMM6_9BILA</name>
<dbReference type="EMBL" id="JABEBT010000057">
    <property type="protein sequence ID" value="KAF7634462.1"/>
    <property type="molecule type" value="Genomic_DNA"/>
</dbReference>
<protein>
    <submittedName>
        <fullName evidence="2">Uncharacterized protein</fullName>
    </submittedName>
</protein>
<evidence type="ECO:0000256" key="1">
    <source>
        <dbReference type="SAM" id="SignalP"/>
    </source>
</evidence>
<accession>A0A8S9ZMM6</accession>
<reference evidence="2" key="1">
    <citation type="journal article" date="2020" name="Ecol. Evol.">
        <title>Genome structure and content of the rice root-knot nematode (Meloidogyne graminicola).</title>
        <authorList>
            <person name="Phan N.T."/>
            <person name="Danchin E.G.J."/>
            <person name="Klopp C."/>
            <person name="Perfus-Barbeoch L."/>
            <person name="Kozlowski D.K."/>
            <person name="Koutsovoulos G.D."/>
            <person name="Lopez-Roques C."/>
            <person name="Bouchez O."/>
            <person name="Zahm M."/>
            <person name="Besnard G."/>
            <person name="Bellafiore S."/>
        </authorList>
    </citation>
    <scope>NUCLEOTIDE SEQUENCE</scope>
    <source>
        <strain evidence="2">VN-18</strain>
    </source>
</reference>